<evidence type="ECO:0000313" key="1">
    <source>
        <dbReference type="EMBL" id="EES52450.1"/>
    </source>
</evidence>
<evidence type="ECO:0000313" key="2">
    <source>
        <dbReference type="Proteomes" id="UP000009374"/>
    </source>
</evidence>
<gene>
    <name evidence="1" type="ORF">UBAL3_94170055a</name>
</gene>
<dbReference type="AlphaFoldDB" id="C6HY99"/>
<accession>C6HY99</accession>
<reference evidence="1 2" key="1">
    <citation type="journal article" date="2009" name="Appl. Environ. Microbiol.">
        <title>Community genomic and proteomic analyses of chemoautotrophic iron-oxidizing "Leptospirillum rubarum" (Group II) and "Leptospirillum ferrodiazotrophum" (Group III) bacteria in acid mine drainage biofilms.</title>
        <authorList>
            <person name="Goltsman D.S."/>
            <person name="Denef V.J."/>
            <person name="Singer S.W."/>
            <person name="VerBerkmoes N.C."/>
            <person name="Lefsrud M."/>
            <person name="Mueller R.S."/>
            <person name="Dick G.J."/>
            <person name="Sun C.L."/>
            <person name="Wheeler K.E."/>
            <person name="Zemla A."/>
            <person name="Baker B.J."/>
            <person name="Hauser L."/>
            <person name="Land M."/>
            <person name="Shah M.B."/>
            <person name="Thelen M.P."/>
            <person name="Hettich R.L."/>
            <person name="Banfield J.F."/>
        </authorList>
    </citation>
    <scope>NUCLEOTIDE SEQUENCE [LARGE SCALE GENOMIC DNA]</scope>
</reference>
<protein>
    <submittedName>
        <fullName evidence="1">Uncharacterized protein</fullName>
    </submittedName>
</protein>
<dbReference type="Proteomes" id="UP000009374">
    <property type="component" value="Unassembled WGS sequence"/>
</dbReference>
<organism evidence="1 2">
    <name type="scientific">Leptospirillum ferrodiazotrophum</name>
    <dbReference type="NCBI Taxonomy" id="412449"/>
    <lineage>
        <taxon>Bacteria</taxon>
        <taxon>Pseudomonadati</taxon>
        <taxon>Nitrospirota</taxon>
        <taxon>Nitrospiria</taxon>
        <taxon>Nitrospirales</taxon>
        <taxon>Nitrospiraceae</taxon>
        <taxon>Leptospirillum</taxon>
    </lineage>
</organism>
<name>C6HY99_9BACT</name>
<proteinExistence type="predicted"/>
<keyword evidence="2" id="KW-1185">Reference proteome</keyword>
<dbReference type="EMBL" id="GG693877">
    <property type="protein sequence ID" value="EES52450.1"/>
    <property type="molecule type" value="Genomic_DNA"/>
</dbReference>
<sequence>MLPGAKQVGKLHVDDLNVVFLGVIKHFFRGHAVWLLCRKVMKGQRSGKAAELSVIRAQNGGETQKKGDSMTIHEDSLVFAPYSRS</sequence>